<dbReference type="KEGG" id="gfm:Enr17x_42610"/>
<evidence type="ECO:0000313" key="1">
    <source>
        <dbReference type="EMBL" id="QDV52201.1"/>
    </source>
</evidence>
<name>A0A518IGI2_9PLAN</name>
<dbReference type="OrthoDB" id="9984268at2"/>
<dbReference type="AlphaFoldDB" id="A0A518IGI2"/>
<proteinExistence type="predicted"/>
<organism evidence="1 2">
    <name type="scientific">Gimesia fumaroli</name>
    <dbReference type="NCBI Taxonomy" id="2527976"/>
    <lineage>
        <taxon>Bacteria</taxon>
        <taxon>Pseudomonadati</taxon>
        <taxon>Planctomycetota</taxon>
        <taxon>Planctomycetia</taxon>
        <taxon>Planctomycetales</taxon>
        <taxon>Planctomycetaceae</taxon>
        <taxon>Gimesia</taxon>
    </lineage>
</organism>
<reference evidence="1 2" key="1">
    <citation type="submission" date="2019-03" db="EMBL/GenBank/DDBJ databases">
        <title>Deep-cultivation of Planctomycetes and their phenomic and genomic characterization uncovers novel biology.</title>
        <authorList>
            <person name="Wiegand S."/>
            <person name="Jogler M."/>
            <person name="Boedeker C."/>
            <person name="Pinto D."/>
            <person name="Vollmers J."/>
            <person name="Rivas-Marin E."/>
            <person name="Kohn T."/>
            <person name="Peeters S.H."/>
            <person name="Heuer A."/>
            <person name="Rast P."/>
            <person name="Oberbeckmann S."/>
            <person name="Bunk B."/>
            <person name="Jeske O."/>
            <person name="Meyerdierks A."/>
            <person name="Storesund J.E."/>
            <person name="Kallscheuer N."/>
            <person name="Luecker S."/>
            <person name="Lage O.M."/>
            <person name="Pohl T."/>
            <person name="Merkel B.J."/>
            <person name="Hornburger P."/>
            <person name="Mueller R.-W."/>
            <person name="Bruemmer F."/>
            <person name="Labrenz M."/>
            <person name="Spormann A.M."/>
            <person name="Op den Camp H."/>
            <person name="Overmann J."/>
            <person name="Amann R."/>
            <person name="Jetten M.S.M."/>
            <person name="Mascher T."/>
            <person name="Medema M.H."/>
            <person name="Devos D.P."/>
            <person name="Kaster A.-K."/>
            <person name="Ovreas L."/>
            <person name="Rohde M."/>
            <person name="Galperin M.Y."/>
            <person name="Jogler C."/>
        </authorList>
    </citation>
    <scope>NUCLEOTIDE SEQUENCE [LARGE SCALE GENOMIC DNA]</scope>
    <source>
        <strain evidence="1 2">Enr17</strain>
    </source>
</reference>
<evidence type="ECO:0000313" key="2">
    <source>
        <dbReference type="Proteomes" id="UP000318313"/>
    </source>
</evidence>
<sequence length="231" mass="25337">MSATLSYALVLVAAQISGSPAQNSQVFSETKIYPSQAPFNKLPEIREITDRAIEGSKSQSQADSCSDKSCPLKAKKPCQSIQDSNPCALDAIFTKPARFPYNQFGTCGQAYETEAAIIYENMVFQSQGNGRYQVKFVVETPGIPVTMRLQFVIQTKCKKPGMQHPPFKSLGTITLPPIRIEAQNPAGKCSLVTHEGYSSLLDQSRNTIEGNYKVIRRGTARFGSLPKATVY</sequence>
<protein>
    <submittedName>
        <fullName evidence="1">Uncharacterized protein</fullName>
    </submittedName>
</protein>
<keyword evidence="2" id="KW-1185">Reference proteome</keyword>
<dbReference type="Proteomes" id="UP000318313">
    <property type="component" value="Chromosome"/>
</dbReference>
<dbReference type="RefSeq" id="WP_145311551.1">
    <property type="nucleotide sequence ID" value="NZ_CP037452.1"/>
</dbReference>
<dbReference type="EMBL" id="CP037452">
    <property type="protein sequence ID" value="QDV52201.1"/>
    <property type="molecule type" value="Genomic_DNA"/>
</dbReference>
<gene>
    <name evidence="1" type="ORF">Enr17x_42610</name>
</gene>
<accession>A0A518IGI2</accession>